<keyword evidence="1" id="KW-0812">Transmembrane</keyword>
<keyword evidence="1" id="KW-1133">Transmembrane helix</keyword>
<dbReference type="PATRIC" id="fig|93466.3.peg.1357"/>
<dbReference type="AlphaFoldDB" id="A0A172T3M6"/>
<reference evidence="2 4" key="1">
    <citation type="submission" date="2014-08" db="EMBL/GenBank/DDBJ databases">
        <title>Fervidobacterium pennivorans DYC genome.</title>
        <authorList>
            <person name="Wushke S."/>
        </authorList>
    </citation>
    <scope>NUCLEOTIDE SEQUENCE [LARGE SCALE GENOMIC DNA]</scope>
    <source>
        <strain evidence="2 4">DYC</strain>
    </source>
</reference>
<feature type="transmembrane region" description="Helical" evidence="1">
    <location>
        <begin position="125"/>
        <end position="143"/>
    </location>
</feature>
<feature type="transmembrane region" description="Helical" evidence="1">
    <location>
        <begin position="50"/>
        <end position="72"/>
    </location>
</feature>
<gene>
    <name evidence="3" type="ORF">ENU12_04255</name>
    <name evidence="2" type="ORF">JM64_06385</name>
</gene>
<evidence type="ECO:0000256" key="1">
    <source>
        <dbReference type="SAM" id="Phobius"/>
    </source>
</evidence>
<feature type="transmembrane region" description="Helical" evidence="1">
    <location>
        <begin position="15"/>
        <end position="38"/>
    </location>
</feature>
<name>A0A172T3M6_FERPE</name>
<organism evidence="2 4">
    <name type="scientific">Fervidobacterium pennivorans</name>
    <dbReference type="NCBI Taxonomy" id="93466"/>
    <lineage>
        <taxon>Bacteria</taxon>
        <taxon>Thermotogati</taxon>
        <taxon>Thermotogota</taxon>
        <taxon>Thermotogae</taxon>
        <taxon>Thermotogales</taxon>
        <taxon>Fervidobacteriaceae</taxon>
        <taxon>Fervidobacterium</taxon>
    </lineage>
</organism>
<dbReference type="Proteomes" id="UP000077096">
    <property type="component" value="Chromosome"/>
</dbReference>
<evidence type="ECO:0000313" key="3">
    <source>
        <dbReference type="EMBL" id="HGQ77119.1"/>
    </source>
</evidence>
<dbReference type="EMBL" id="CP011393">
    <property type="protein sequence ID" value="ANE41625.1"/>
    <property type="molecule type" value="Genomic_DNA"/>
</dbReference>
<accession>A0A172T3M6</accession>
<reference evidence="3" key="2">
    <citation type="journal article" date="2020" name="mSystems">
        <title>Genome- and Community-Level Interaction Insights into Carbon Utilization and Element Cycling Functions of Hydrothermarchaeota in Hydrothermal Sediment.</title>
        <authorList>
            <person name="Zhou Z."/>
            <person name="Liu Y."/>
            <person name="Xu W."/>
            <person name="Pan J."/>
            <person name="Luo Z.H."/>
            <person name="Li M."/>
        </authorList>
    </citation>
    <scope>NUCLEOTIDE SEQUENCE [LARGE SCALE GENOMIC DNA]</scope>
    <source>
        <strain evidence="3">SpSt-640</strain>
    </source>
</reference>
<proteinExistence type="predicted"/>
<dbReference type="OrthoDB" id="45374at2"/>
<keyword evidence="1" id="KW-0472">Membrane</keyword>
<dbReference type="EMBL" id="DTBH01000097">
    <property type="protein sequence ID" value="HGQ77119.1"/>
    <property type="molecule type" value="Genomic_DNA"/>
</dbReference>
<sequence>MHEKTDKNFFKKFPILYVLVFAIGLILLFLDFSFLSFLSDYMTIVDFTKMGISIILIASSIFEIIVYLFSFVPLSRYDRNFEELKALVTNQIREKGQTILGEFLSFRPWMTDEYFVKSKHGVPKYFYPVYYVIISIANNVLYINEVRFDIFHRAYHTVGYNVIPLKSILSAGFMQDRILFSTLSGEDSSTAYFLEIRTLSGVVKVPIFEEEVTNKFGDINNIRDETINKLTIIVQTLTQQKSN</sequence>
<evidence type="ECO:0000313" key="2">
    <source>
        <dbReference type="EMBL" id="ANE41625.1"/>
    </source>
</evidence>
<protein>
    <submittedName>
        <fullName evidence="2">Uncharacterized protein</fullName>
    </submittedName>
</protein>
<evidence type="ECO:0000313" key="4">
    <source>
        <dbReference type="Proteomes" id="UP000077096"/>
    </source>
</evidence>
<dbReference type="KEGG" id="fng:JM64_06385"/>